<name>A0A0B2R8V3_GLYSO</name>
<sequence>MKKAAAASVVVPASELTTVSVVNDSLGIPEKEKGNKAGGSAVEVKDQPNSSKQQKPKLSKAERRALQESQRAAKAAAKGEGSKASGTVATMNAKPAKAVKPAQKVDNAAVAASEKKGGEIPPEKDRKKDAPQPRMQYDDKSRVEKAKRRAVVKQTEARNRVELFRHLPQYEHGSQLPDLEAKFFHLSPVHPSVYKVGLQYLTGDIAGGNARCIAMLQAFQEAIKDYKVPHEKTLVRDLTAKISSYVSFLIECRPLSISMGNAIRFLKSHIAKLPLTLSESEAKASLQSDIERFISEKIILANKVIVKHAVTKIRDGDVLLTYGSSSAVEMILLHAHELGKQFRVVVVDSRPKLRGQLLLRRLVEKGLSCTYTHINAVSYIMHEVTRVFLGASAVLSNGTVYSRVGTACVAMVAHAFRVPVIVCCEAYKFHERVQLDSICSNELGNPDVISNVLGREDVKHLDGWANIENLQLLNLVYDATPSDYVSMIVTDYGMVPPTSVPVIVREYGREQVWI</sequence>
<dbReference type="PANTHER" id="PTHR10233">
    <property type="entry name" value="TRANSLATION INITIATION FACTOR EIF-2B"/>
    <property type="match status" value="1"/>
</dbReference>
<gene>
    <name evidence="6" type="ORF">glysoja_029604</name>
</gene>
<dbReference type="InterPro" id="IPR037171">
    <property type="entry name" value="NagB/RpiA_transferase-like"/>
</dbReference>
<dbReference type="Pfam" id="PF01008">
    <property type="entry name" value="IF-2B"/>
    <property type="match status" value="1"/>
</dbReference>
<keyword evidence="6" id="KW-0396">Initiation factor</keyword>
<feature type="region of interest" description="Disordered" evidence="5">
    <location>
        <begin position="23"/>
        <end position="152"/>
    </location>
</feature>
<feature type="compositionally biased region" description="Low complexity" evidence="5">
    <location>
        <begin position="93"/>
        <end position="105"/>
    </location>
</feature>
<evidence type="ECO:0000256" key="1">
    <source>
        <dbReference type="ARBA" id="ARBA00007251"/>
    </source>
</evidence>
<evidence type="ECO:0000256" key="4">
    <source>
        <dbReference type="RuleBase" id="RU003814"/>
    </source>
</evidence>
<dbReference type="SUPFAM" id="SSF100950">
    <property type="entry name" value="NagB/RpiA/CoA transferase-like"/>
    <property type="match status" value="1"/>
</dbReference>
<feature type="compositionally biased region" description="Low complexity" evidence="5">
    <location>
        <begin position="72"/>
        <end position="86"/>
    </location>
</feature>
<dbReference type="Gene3D" id="3.40.50.10470">
    <property type="entry name" value="Translation initiation factor eif-2b, domain 2"/>
    <property type="match status" value="1"/>
</dbReference>
<feature type="compositionally biased region" description="Basic and acidic residues" evidence="5">
    <location>
        <begin position="113"/>
        <end position="144"/>
    </location>
</feature>
<dbReference type="InterPro" id="IPR042529">
    <property type="entry name" value="IF_2B-like_C"/>
</dbReference>
<dbReference type="Proteomes" id="UP000053555">
    <property type="component" value="Unassembled WGS sequence"/>
</dbReference>
<accession>A0A0B2R8V3</accession>
<keyword evidence="6" id="KW-0648">Protein biosynthesis</keyword>
<dbReference type="AlphaFoldDB" id="A0A0B2R8V3"/>
<evidence type="ECO:0000256" key="2">
    <source>
        <dbReference type="ARBA" id="ARBA00044147"/>
    </source>
</evidence>
<organism evidence="6">
    <name type="scientific">Glycine soja</name>
    <name type="common">Wild soybean</name>
    <dbReference type="NCBI Taxonomy" id="3848"/>
    <lineage>
        <taxon>Eukaryota</taxon>
        <taxon>Viridiplantae</taxon>
        <taxon>Streptophyta</taxon>
        <taxon>Embryophyta</taxon>
        <taxon>Tracheophyta</taxon>
        <taxon>Spermatophyta</taxon>
        <taxon>Magnoliopsida</taxon>
        <taxon>eudicotyledons</taxon>
        <taxon>Gunneridae</taxon>
        <taxon>Pentapetalae</taxon>
        <taxon>rosids</taxon>
        <taxon>fabids</taxon>
        <taxon>Fabales</taxon>
        <taxon>Fabaceae</taxon>
        <taxon>Papilionoideae</taxon>
        <taxon>50 kb inversion clade</taxon>
        <taxon>NPAAA clade</taxon>
        <taxon>indigoferoid/millettioid clade</taxon>
        <taxon>Phaseoleae</taxon>
        <taxon>Glycine</taxon>
        <taxon>Glycine subgen. Soja</taxon>
    </lineage>
</organism>
<dbReference type="InterPro" id="IPR000649">
    <property type="entry name" value="IF-2B-related"/>
</dbReference>
<dbReference type="PANTHER" id="PTHR10233:SF18">
    <property type="entry name" value="TRANSLATION INITIATION FACTOR EIF-2B DELTA SUBUNIT"/>
    <property type="match status" value="1"/>
</dbReference>
<comment type="similarity">
    <text evidence="1 4">Belongs to the eIF-2B alpha/beta/delta subunits family.</text>
</comment>
<evidence type="ECO:0000256" key="5">
    <source>
        <dbReference type="SAM" id="MobiDB-lite"/>
    </source>
</evidence>
<protein>
    <recommendedName>
        <fullName evidence="2">Translation initiation factor eIF2B subunit delta</fullName>
    </recommendedName>
    <alternativeName>
        <fullName evidence="3">eIF2B GDP-GTP exchange factor subunit delta</fullName>
    </alternativeName>
</protein>
<reference evidence="6" key="1">
    <citation type="submission" date="2014-07" db="EMBL/GenBank/DDBJ databases">
        <title>Identification of a novel salt tolerance gene in wild soybean by whole-genome sequencing.</title>
        <authorList>
            <person name="Lam H.-M."/>
            <person name="Qi X."/>
            <person name="Li M.-W."/>
            <person name="Liu X."/>
            <person name="Xie M."/>
            <person name="Ni M."/>
            <person name="Xu X."/>
        </authorList>
    </citation>
    <scope>NUCLEOTIDE SEQUENCE [LARGE SCALE GENOMIC DNA]</scope>
    <source>
        <tissue evidence="6">Root</tissue>
    </source>
</reference>
<evidence type="ECO:0000313" key="6">
    <source>
        <dbReference type="EMBL" id="KHN28343.1"/>
    </source>
</evidence>
<dbReference type="GO" id="GO:0003743">
    <property type="term" value="F:translation initiation factor activity"/>
    <property type="evidence" value="ECO:0007669"/>
    <property type="project" value="UniProtKB-KW"/>
</dbReference>
<dbReference type="EMBL" id="KN652845">
    <property type="protein sequence ID" value="KHN28343.1"/>
    <property type="molecule type" value="Genomic_DNA"/>
</dbReference>
<evidence type="ECO:0000256" key="3">
    <source>
        <dbReference type="ARBA" id="ARBA00044356"/>
    </source>
</evidence>
<proteinExistence type="inferred from homology"/>